<evidence type="ECO:0000313" key="2">
    <source>
        <dbReference type="EMBL" id="CZR58212.1"/>
    </source>
</evidence>
<organism evidence="2 3">
    <name type="scientific">Phialocephala subalpina</name>
    <dbReference type="NCBI Taxonomy" id="576137"/>
    <lineage>
        <taxon>Eukaryota</taxon>
        <taxon>Fungi</taxon>
        <taxon>Dikarya</taxon>
        <taxon>Ascomycota</taxon>
        <taxon>Pezizomycotina</taxon>
        <taxon>Leotiomycetes</taxon>
        <taxon>Helotiales</taxon>
        <taxon>Mollisiaceae</taxon>
        <taxon>Phialocephala</taxon>
        <taxon>Phialocephala fortinii species complex</taxon>
    </lineage>
</organism>
<dbReference type="Pfam" id="PF26639">
    <property type="entry name" value="Het-6_barrel"/>
    <property type="match status" value="1"/>
</dbReference>
<dbReference type="EMBL" id="FJOG01000011">
    <property type="protein sequence ID" value="CZR58212.1"/>
    <property type="molecule type" value="Genomic_DNA"/>
</dbReference>
<dbReference type="InterPro" id="IPR052895">
    <property type="entry name" value="HetReg/Transcr_Mod"/>
</dbReference>
<name>A0A1L7WZL7_9HELO</name>
<dbReference type="STRING" id="576137.A0A1L7WZL7"/>
<dbReference type="Proteomes" id="UP000184330">
    <property type="component" value="Unassembled WGS sequence"/>
</dbReference>
<evidence type="ECO:0000259" key="1">
    <source>
        <dbReference type="Pfam" id="PF06985"/>
    </source>
</evidence>
<dbReference type="PANTHER" id="PTHR24148">
    <property type="entry name" value="ANKYRIN REPEAT DOMAIN-CONTAINING PROTEIN 39 HOMOLOG-RELATED"/>
    <property type="match status" value="1"/>
</dbReference>
<proteinExistence type="predicted"/>
<protein>
    <recommendedName>
        <fullName evidence="1">Heterokaryon incompatibility domain-containing protein</fullName>
    </recommendedName>
</protein>
<reference evidence="2 3" key="1">
    <citation type="submission" date="2016-03" db="EMBL/GenBank/DDBJ databases">
        <authorList>
            <person name="Ploux O."/>
        </authorList>
    </citation>
    <scope>NUCLEOTIDE SEQUENCE [LARGE SCALE GENOMIC DNA]</scope>
    <source>
        <strain evidence="2 3">UAMH 11012</strain>
    </source>
</reference>
<accession>A0A1L7WZL7</accession>
<keyword evidence="3" id="KW-1185">Reference proteome</keyword>
<feature type="domain" description="Heterokaryon incompatibility" evidence="1">
    <location>
        <begin position="72"/>
        <end position="229"/>
    </location>
</feature>
<gene>
    <name evidence="2" type="ORF">PAC_08103</name>
</gene>
<dbReference type="PANTHER" id="PTHR24148:SF64">
    <property type="entry name" value="HETEROKARYON INCOMPATIBILITY DOMAIN-CONTAINING PROTEIN"/>
    <property type="match status" value="1"/>
</dbReference>
<dbReference type="InterPro" id="IPR010730">
    <property type="entry name" value="HET"/>
</dbReference>
<dbReference type="OrthoDB" id="3553147at2759"/>
<dbReference type="AlphaFoldDB" id="A0A1L7WZL7"/>
<evidence type="ECO:0000313" key="3">
    <source>
        <dbReference type="Proteomes" id="UP000184330"/>
    </source>
</evidence>
<dbReference type="Pfam" id="PF06985">
    <property type="entry name" value="HET"/>
    <property type="match status" value="1"/>
</dbReference>
<sequence>METKGRSRPLLSPSQVIPLVSEPLQEERYRYSPLNEELHEIRLLHLLPGLSSEPIHVVLETVPFTSDNVLDFEALSYCWGSEENPIDIFVGKSDKFTLAVTRNLGEALPYLRYEDAPRILWIDAICVNQKDLDERSQQVQRMADIYSKAARVLIWLGPESDDSDLAIDCIEEVSSHIEVDWPLYTMRSTTDATDWADMHIPAPFEDDEFIAISNFFGRSWFKRLWIWQEVLLSSHDPVVICGDRSLAWMTIREVAFCLVQKLSPSHISHDVNAVFYGNLNGAYEISCAGTNQRFEQLIEDTRHCKCSDPRDKVFALLSLVRPHWNMNMLELSYTKDVFEVYQDAMLFWSRKTSRLSLLCTVEMHEDLEGVPSWVPNWSVKRATRPLLSGGFAGGLSAATIPHDVGKILPLTGVIVGKIGAIEKFDFPDADTHQSEATAKEMCQVVSRLGIAGPFIQGSKLVRDLCVVLIGTDFAETNYPPDYNCPTLEAAERALCHVLNYEYASTGSMGSLDGASNFSERTPTCIGRTRLEIPEIASLNVPDGFESQLSTELPEANAFNVDVPLDSEILNSGNEDQICGGTMDEFNLDGLPIGERITFGFVYKSGIHRSLFKSSEGYLGLGPAGTQPGDIIVVLLGCPSAMILRPVQNDKYQVVGEALCQGYLYGEGLLGPLPDSVEPILYSSEASGCSERSFMNRESKEFFPEDRRLSELPLPPEWSRMEHEDAAFFTDFVHRETGEVLYGIDPRITPEMLKERRVDLKVFELV</sequence>